<evidence type="ECO:0000256" key="1">
    <source>
        <dbReference type="ARBA" id="ARBA00009861"/>
    </source>
</evidence>
<dbReference type="SMR" id="A0A3B6THK6"/>
<dbReference type="Gramene" id="TraesCS7D02G003900.1">
    <property type="protein sequence ID" value="TraesCS7D02G003900.1"/>
    <property type="gene ID" value="TraesCS7D02G003900"/>
</dbReference>
<dbReference type="Gramene" id="TraesROB_scaffold_102814_01G000100.1">
    <property type="protein sequence ID" value="TraesROB_scaffold_102814_01G000100.1"/>
    <property type="gene ID" value="TraesROB_scaffold_102814_01G000100"/>
</dbReference>
<dbReference type="Gramene" id="TraesRN7D0100009900.1">
    <property type="protein sequence ID" value="TraesRN7D0100009900.1"/>
    <property type="gene ID" value="TraesRN7D0100009900"/>
</dbReference>
<dbReference type="Gramene" id="TraesCLE_scaffold_075529_01G000100.1">
    <property type="protein sequence ID" value="TraesCLE_scaffold_075529_01G000100.1"/>
    <property type="gene ID" value="TraesCLE_scaffold_075529_01G000100"/>
</dbReference>
<dbReference type="Proteomes" id="UP000019116">
    <property type="component" value="Chromosome 7D"/>
</dbReference>
<sequence>MAPKWVDEIPGLPVRVVSRRLVKASDPSVEPHVTAFSNLDLVSDEQLSMTCVYPRPSSGDFNAVVEAFEARLPSFLNLFFHLAGRIVRNPSSGLPELLCYNQGAELVVGYAVVELESLNWASTDQSLMKIPLPYAKEAPLSVQLLSFTCGGFAVVWGTHHLIGDGYYGAMLVRMGSEVVRSGTVSDPERPRHRSVLFRPRNPPSYSAAVAEMFTRWDHRHELRETASTDGQRATRVQAMSAYLWKALAGILTEADKRCRMLWWVDGRQRVSSPELRSALRSYAGNVMSYALADSDADTVLSEPLANVAAMVREAITRRNYDEMYQELVDWVDVQKKPTRLIETPTVGLGSPTVAQTMMSSFPIDANFGFGQAALVMPVELSFGRLCASVLSICARPGDAGSWIVNAYIWPSLAAALESDEQRVFKPITAEYLGLTLSGGNHEPGEGEARPRL</sequence>
<keyword evidence="2" id="KW-0808">Transferase</keyword>
<dbReference type="PANTHER" id="PTHR31642">
    <property type="entry name" value="TRICHOTHECENE 3-O-ACETYLTRANSFERASE"/>
    <property type="match status" value="1"/>
</dbReference>
<dbReference type="InterPro" id="IPR050317">
    <property type="entry name" value="Plant_Fungal_Acyltransferase"/>
</dbReference>
<dbReference type="OMA" id="LSICARP"/>
<dbReference type="GO" id="GO:0016747">
    <property type="term" value="F:acyltransferase activity, transferring groups other than amino-acyl groups"/>
    <property type="evidence" value="ECO:0000318"/>
    <property type="project" value="GO_Central"/>
</dbReference>
<dbReference type="AlphaFoldDB" id="A0A3B6THK6"/>
<evidence type="ECO:0000256" key="3">
    <source>
        <dbReference type="ARBA" id="ARBA00023315"/>
    </source>
</evidence>
<evidence type="ECO:0000313" key="4">
    <source>
        <dbReference type="EnsemblPlants" id="TraesCS7D02G003900.1"/>
    </source>
</evidence>
<dbReference type="OrthoDB" id="586091at2759"/>
<reference evidence="4" key="1">
    <citation type="submission" date="2018-08" db="EMBL/GenBank/DDBJ databases">
        <authorList>
            <person name="Rossello M."/>
        </authorList>
    </citation>
    <scope>NUCLEOTIDE SEQUENCE [LARGE SCALE GENOMIC DNA]</scope>
    <source>
        <strain evidence="4">cv. Chinese Spring</strain>
    </source>
</reference>
<dbReference type="Gramene" id="TraesCS7D03G0008800.1">
    <property type="protein sequence ID" value="TraesCS7D03G0008800.1.CDS"/>
    <property type="gene ID" value="TraesCS7D03G0008800"/>
</dbReference>
<dbReference type="Pfam" id="PF02458">
    <property type="entry name" value="Transferase"/>
    <property type="match status" value="2"/>
</dbReference>
<evidence type="ECO:0000313" key="5">
    <source>
        <dbReference type="Proteomes" id="UP000019116"/>
    </source>
</evidence>
<accession>A0A3B6THK6</accession>
<dbReference type="Gramene" id="TraesWEE_scaffold_075232_01G000100.1">
    <property type="protein sequence ID" value="TraesWEE_scaffold_075232_01G000100.1"/>
    <property type="gene ID" value="TraesWEE_scaffold_075232_01G000100"/>
</dbReference>
<reference evidence="4" key="2">
    <citation type="submission" date="2018-10" db="UniProtKB">
        <authorList>
            <consortium name="EnsemblPlants"/>
        </authorList>
    </citation>
    <scope>IDENTIFICATION</scope>
</reference>
<protein>
    <submittedName>
        <fullName evidence="4">Uncharacterized protein</fullName>
    </submittedName>
</protein>
<dbReference type="Gene3D" id="3.30.559.10">
    <property type="entry name" value="Chloramphenicol acetyltransferase-like domain"/>
    <property type="match status" value="2"/>
</dbReference>
<keyword evidence="3" id="KW-0012">Acyltransferase</keyword>
<evidence type="ECO:0000256" key="2">
    <source>
        <dbReference type="ARBA" id="ARBA00022679"/>
    </source>
</evidence>
<dbReference type="PANTHER" id="PTHR31642:SF178">
    <property type="entry name" value="OMEGA-HYDROXYPALMITATE O-FERULOYL TRANSFERASE"/>
    <property type="match status" value="1"/>
</dbReference>
<dbReference type="STRING" id="4565.A0A3B6THK6"/>
<dbReference type="InterPro" id="IPR023213">
    <property type="entry name" value="CAT-like_dom_sf"/>
</dbReference>
<comment type="similarity">
    <text evidence="1">Belongs to the plant acyltransferase family.</text>
</comment>
<organism evidence="4">
    <name type="scientific">Triticum aestivum</name>
    <name type="common">Wheat</name>
    <dbReference type="NCBI Taxonomy" id="4565"/>
    <lineage>
        <taxon>Eukaryota</taxon>
        <taxon>Viridiplantae</taxon>
        <taxon>Streptophyta</taxon>
        <taxon>Embryophyta</taxon>
        <taxon>Tracheophyta</taxon>
        <taxon>Spermatophyta</taxon>
        <taxon>Magnoliopsida</taxon>
        <taxon>Liliopsida</taxon>
        <taxon>Poales</taxon>
        <taxon>Poaceae</taxon>
        <taxon>BOP clade</taxon>
        <taxon>Pooideae</taxon>
        <taxon>Triticodae</taxon>
        <taxon>Triticeae</taxon>
        <taxon>Triticinae</taxon>
        <taxon>Triticum</taxon>
    </lineage>
</organism>
<proteinExistence type="inferred from homology"/>
<dbReference type="Gramene" id="TraesCAD_scaffold_072790_01G000100.1">
    <property type="protein sequence ID" value="TraesCAD_scaffold_072790_01G000100.1"/>
    <property type="gene ID" value="TraesCAD_scaffold_072790_01G000100"/>
</dbReference>
<keyword evidence="5" id="KW-1185">Reference proteome</keyword>
<dbReference type="EnsemblPlants" id="TraesCS7D02G003900.1">
    <property type="protein sequence ID" value="TraesCS7D02G003900.1"/>
    <property type="gene ID" value="TraesCS7D02G003900"/>
</dbReference>
<name>A0A3B6THK6_WHEAT</name>